<organism evidence="1 2">
    <name type="scientific">Gordonia phage Antonio</name>
    <dbReference type="NCBI Taxonomy" id="2572524"/>
    <lineage>
        <taxon>Viruses</taxon>
        <taxon>Duplodnaviria</taxon>
        <taxon>Heunggongvirae</taxon>
        <taxon>Uroviricota</taxon>
        <taxon>Caudoviricetes</taxon>
        <taxon>Nymbaxtervirinae</taxon>
        <taxon>Nymphadoravirus</taxon>
        <taxon>Nymphadoravirus kita</taxon>
    </lineage>
</organism>
<reference evidence="1 2" key="1">
    <citation type="submission" date="2019-04" db="EMBL/GenBank/DDBJ databases">
        <authorList>
            <person name="Bortz R.L."/>
            <person name="Brown A.G."/>
            <person name="Emmett G.M."/>
            <person name="Frustaci K.A."/>
            <person name="Kim H."/>
            <person name="Link K.A."/>
            <person name="Madara H.S."/>
            <person name="Oberschmidt R.A."/>
            <person name="Rose D.P."/>
            <person name="Yerger C."/>
            <person name="Butela K.A."/>
            <person name="Garlena R.A."/>
            <person name="Russell D.A."/>
            <person name="Pope W.H."/>
            <person name="Jacobs-Sera D."/>
            <person name="Hatfull G.F."/>
        </authorList>
    </citation>
    <scope>NUCLEOTIDE SEQUENCE [LARGE SCALE GENOMIC DNA]</scope>
</reference>
<sequence>MNIMRDRGVQASAVTAGVLGVVTAVAYSPALLAVWGVWAGVTGWAIYEARRKNARA</sequence>
<gene>
    <name evidence="1" type="primary">36</name>
    <name evidence="1" type="ORF">SEA_ANTONIO_36</name>
</gene>
<protein>
    <submittedName>
        <fullName evidence="1">Uncharacterized protein</fullName>
    </submittedName>
</protein>
<evidence type="ECO:0000313" key="1">
    <source>
        <dbReference type="EMBL" id="QCG77455.1"/>
    </source>
</evidence>
<name>A0A4D6T795_9CAUD</name>
<dbReference type="Proteomes" id="UP000298627">
    <property type="component" value="Segment"/>
</dbReference>
<proteinExistence type="predicted"/>
<evidence type="ECO:0000313" key="2">
    <source>
        <dbReference type="Proteomes" id="UP000298627"/>
    </source>
</evidence>
<dbReference type="EMBL" id="MK814755">
    <property type="protein sequence ID" value="QCG77455.1"/>
    <property type="molecule type" value="Genomic_DNA"/>
</dbReference>
<accession>A0A4D6T795</accession>